<organism evidence="1 2">
    <name type="scientific">Vibrio bivalvicida</name>
    <dbReference type="NCBI Taxonomy" id="1276888"/>
    <lineage>
        <taxon>Bacteria</taxon>
        <taxon>Pseudomonadati</taxon>
        <taxon>Pseudomonadota</taxon>
        <taxon>Gammaproteobacteria</taxon>
        <taxon>Vibrionales</taxon>
        <taxon>Vibrionaceae</taxon>
        <taxon>Vibrio</taxon>
        <taxon>Vibrio oreintalis group</taxon>
    </lineage>
</organism>
<reference evidence="1 2" key="1">
    <citation type="journal article" date="2016" name="Syst. Appl. Microbiol.">
        <title>Vibrio bivalvicida sp. nov., a novel larval pathogen for bivalve molluscs reared in a hatchery.</title>
        <authorList>
            <person name="Dubert J."/>
            <person name="Romalde J.L."/>
            <person name="Prado S."/>
            <person name="Barja J.L."/>
        </authorList>
    </citation>
    <scope>NUCLEOTIDE SEQUENCE [LARGE SCALE GENOMIC DNA]</scope>
    <source>
        <strain evidence="1 2">605</strain>
    </source>
</reference>
<sequence length="154" mass="17690">MNKKLVSLTLFILIGNLLSSGLDDGRGKVLFLKLKRLVGQNVILDDDTCYMISSDWLFLSKNDRSYAFMYLDKDPKVATLVFGKTVSQIPKEKRSWIKLEEYTQGKKIYSMEYDSNGHYFSDLNTFEAIMVVDDKGVFNYPMPLIKTNIDDCSI</sequence>
<dbReference type="AlphaFoldDB" id="A0A177Y065"/>
<dbReference type="RefSeq" id="WP_054963481.1">
    <property type="nucleotide sequence ID" value="NZ_LLEI02000030.1"/>
</dbReference>
<gene>
    <name evidence="1" type="ORF">APB76_10660</name>
</gene>
<comment type="caution">
    <text evidence="1">The sequence shown here is derived from an EMBL/GenBank/DDBJ whole genome shotgun (WGS) entry which is preliminary data.</text>
</comment>
<dbReference type="EMBL" id="LLEI02000030">
    <property type="protein sequence ID" value="OAJ94217.1"/>
    <property type="molecule type" value="Genomic_DNA"/>
</dbReference>
<evidence type="ECO:0000313" key="1">
    <source>
        <dbReference type="EMBL" id="OAJ94217.1"/>
    </source>
</evidence>
<evidence type="ECO:0000313" key="2">
    <source>
        <dbReference type="Proteomes" id="UP000078406"/>
    </source>
</evidence>
<proteinExistence type="predicted"/>
<dbReference type="Proteomes" id="UP000078406">
    <property type="component" value="Unassembled WGS sequence"/>
</dbReference>
<accession>A0A177Y065</accession>
<protein>
    <submittedName>
        <fullName evidence="1">Uncharacterized protein</fullName>
    </submittedName>
</protein>
<name>A0A177Y065_9VIBR</name>